<dbReference type="Gene3D" id="2.40.30.10">
    <property type="entry name" value="Translation factors"/>
    <property type="match status" value="2"/>
</dbReference>
<keyword evidence="5" id="KW-0251">Elongation factor</keyword>
<dbReference type="CDD" id="cd03693">
    <property type="entry name" value="EF1_alpha_II"/>
    <property type="match status" value="1"/>
</dbReference>
<dbReference type="InterPro" id="IPR004161">
    <property type="entry name" value="EFTu-like_2"/>
</dbReference>
<feature type="domain" description="Tr-type G" evidence="8">
    <location>
        <begin position="1"/>
        <end position="205"/>
    </location>
</feature>
<dbReference type="PROSITE" id="PS51722">
    <property type="entry name" value="G_TR_2"/>
    <property type="match status" value="1"/>
</dbReference>
<dbReference type="InterPro" id="IPR000795">
    <property type="entry name" value="T_Tr_GTP-bd_dom"/>
</dbReference>
<sequence length="423" mass="45550">MGMEKKNISIVVIGHVNSGKSNTAGHLISKCGTMAIDMFETAKYYVTIQGSTIIDPGHLDFIQNMIAGTSRVDCALLIVSAGTGEFEEGMSKEGQTREHILLAHIMGFKQLIVAINKMDSTEPPYSEARFNEIQQELSACIKKVGYDPGTVAFVPVSAQHGDNMVEPSGNMPWYKGWSIERNEGNASGTTLLEALDSILPPQRPTDKPLRLPLAVFVYNFGGITVPVGRVETGILKPGMEVTFAPVNITTEVKSVEINSESVPEALPGDTVGIILKNADVSDKDLWGGCVAGDSKNDPPKEAVSFDAEVTVLNHSVQIHAGDTPEVDCHTAHEACKFAELKEKIDRRSGKVLERNPAFLESGDTAIVQMIPSRPMCVEAFSDYPALGRFAVCDMNSKQTVAIGIIKSVTKAGKTTEAAGKKEK</sequence>
<keyword evidence="7" id="KW-0342">GTP-binding</keyword>
<dbReference type="CDD" id="cd03705">
    <property type="entry name" value="EF1_alpha_III"/>
    <property type="match status" value="1"/>
</dbReference>
<gene>
    <name evidence="9" type="ORF">BRAFLDRAFT_113805</name>
</gene>
<dbReference type="Pfam" id="PF03144">
    <property type="entry name" value="GTP_EFTU_D2"/>
    <property type="match status" value="1"/>
</dbReference>
<dbReference type="InterPro" id="IPR027417">
    <property type="entry name" value="P-loop_NTPase"/>
</dbReference>
<evidence type="ECO:0000256" key="7">
    <source>
        <dbReference type="ARBA" id="ARBA00023134"/>
    </source>
</evidence>
<dbReference type="SUPFAM" id="SSF52540">
    <property type="entry name" value="P-loop containing nucleoside triphosphate hydrolases"/>
    <property type="match status" value="1"/>
</dbReference>
<comment type="similarity">
    <text evidence="2">Belongs to the TRAFAC class translation factor GTPase superfamily. Classic translation factor GTPase family. EF-Tu/EF-1A subfamily.</text>
</comment>
<reference evidence="9" key="1">
    <citation type="journal article" date="2008" name="Nature">
        <title>The amphioxus genome and the evolution of the chordate karyotype.</title>
        <authorList>
            <consortium name="US DOE Joint Genome Institute (JGI-PGF)"/>
            <person name="Putnam N.H."/>
            <person name="Butts T."/>
            <person name="Ferrier D.E.K."/>
            <person name="Furlong R.F."/>
            <person name="Hellsten U."/>
            <person name="Kawashima T."/>
            <person name="Robinson-Rechavi M."/>
            <person name="Shoguchi E."/>
            <person name="Terry A."/>
            <person name="Yu J.-K."/>
            <person name="Benito-Gutierrez E.L."/>
            <person name="Dubchak I."/>
            <person name="Garcia-Fernandez J."/>
            <person name="Gibson-Brown J.J."/>
            <person name="Grigoriev I.V."/>
            <person name="Horton A.C."/>
            <person name="de Jong P.J."/>
            <person name="Jurka J."/>
            <person name="Kapitonov V.V."/>
            <person name="Kohara Y."/>
            <person name="Kuroki Y."/>
            <person name="Lindquist E."/>
            <person name="Lucas S."/>
            <person name="Osoegawa K."/>
            <person name="Pennacchio L.A."/>
            <person name="Salamov A.A."/>
            <person name="Satou Y."/>
            <person name="Sauka-Spengler T."/>
            <person name="Schmutz J."/>
            <person name="Shin-I T."/>
            <person name="Toyoda A."/>
            <person name="Bronner-Fraser M."/>
            <person name="Fujiyama A."/>
            <person name="Holland L.Z."/>
            <person name="Holland P.W.H."/>
            <person name="Satoh N."/>
            <person name="Rokhsar D.S."/>
        </authorList>
    </citation>
    <scope>NUCLEOTIDE SEQUENCE [LARGE SCALE GENOMIC DNA]</scope>
    <source>
        <strain evidence="9">S238N-H82</strain>
        <tissue evidence="9">Testes</tissue>
    </source>
</reference>
<dbReference type="FunFam" id="2.40.30.10:FF:000003">
    <property type="entry name" value="Elongation factor 1-alpha"/>
    <property type="match status" value="1"/>
</dbReference>
<evidence type="ECO:0000256" key="3">
    <source>
        <dbReference type="ARBA" id="ARBA00022490"/>
    </source>
</evidence>
<name>C3ZAS7_BRAFL</name>
<evidence type="ECO:0000256" key="4">
    <source>
        <dbReference type="ARBA" id="ARBA00022741"/>
    </source>
</evidence>
<dbReference type="GO" id="GO:0005525">
    <property type="term" value="F:GTP binding"/>
    <property type="evidence" value="ECO:0007669"/>
    <property type="project" value="UniProtKB-KW"/>
</dbReference>
<comment type="subcellular location">
    <subcellularLocation>
        <location evidence="1">Cytoplasm</location>
    </subcellularLocation>
</comment>
<proteinExistence type="inferred from homology"/>
<dbReference type="AlphaFoldDB" id="C3ZAS7"/>
<evidence type="ECO:0000313" key="9">
    <source>
        <dbReference type="EMBL" id="EEN49964.1"/>
    </source>
</evidence>
<accession>C3ZAS7</accession>
<dbReference type="FunFam" id="2.40.30.10:FF:000005">
    <property type="entry name" value="Elongation factor 1-alpha"/>
    <property type="match status" value="1"/>
</dbReference>
<evidence type="ECO:0000256" key="1">
    <source>
        <dbReference type="ARBA" id="ARBA00004496"/>
    </source>
</evidence>
<dbReference type="SUPFAM" id="SSF50465">
    <property type="entry name" value="EF-Tu/eEF-1alpha/eIF2-gamma C-terminal domain"/>
    <property type="match status" value="1"/>
</dbReference>
<evidence type="ECO:0000256" key="6">
    <source>
        <dbReference type="ARBA" id="ARBA00022917"/>
    </source>
</evidence>
<evidence type="ECO:0000259" key="8">
    <source>
        <dbReference type="PROSITE" id="PS51722"/>
    </source>
</evidence>
<dbReference type="InParanoid" id="C3ZAS7"/>
<protein>
    <recommendedName>
        <fullName evidence="8">Tr-type G domain-containing protein</fullName>
    </recommendedName>
</protein>
<dbReference type="GO" id="GO:0003924">
    <property type="term" value="F:GTPase activity"/>
    <property type="evidence" value="ECO:0007669"/>
    <property type="project" value="InterPro"/>
</dbReference>
<dbReference type="InterPro" id="IPR009000">
    <property type="entry name" value="Transl_B-barrel_sf"/>
</dbReference>
<keyword evidence="3" id="KW-0963">Cytoplasm</keyword>
<dbReference type="PANTHER" id="PTHR23115">
    <property type="entry name" value="TRANSLATION FACTOR"/>
    <property type="match status" value="1"/>
</dbReference>
<dbReference type="eggNOG" id="KOG0052">
    <property type="taxonomic scope" value="Eukaryota"/>
</dbReference>
<keyword evidence="6" id="KW-0648">Protein biosynthesis</keyword>
<dbReference type="Gene3D" id="3.40.50.300">
    <property type="entry name" value="P-loop containing nucleotide triphosphate hydrolases"/>
    <property type="match status" value="1"/>
</dbReference>
<dbReference type="Pfam" id="PF00009">
    <property type="entry name" value="GTP_EFTU"/>
    <property type="match status" value="1"/>
</dbReference>
<dbReference type="GO" id="GO:0005737">
    <property type="term" value="C:cytoplasm"/>
    <property type="evidence" value="ECO:0007669"/>
    <property type="project" value="UniProtKB-SubCell"/>
</dbReference>
<dbReference type="InterPro" id="IPR009001">
    <property type="entry name" value="Transl_elong_EF1A/Init_IF2_C"/>
</dbReference>
<evidence type="ECO:0000256" key="5">
    <source>
        <dbReference type="ARBA" id="ARBA00022768"/>
    </source>
</evidence>
<dbReference type="STRING" id="7739.C3ZAS7"/>
<evidence type="ECO:0000256" key="2">
    <source>
        <dbReference type="ARBA" id="ARBA00007249"/>
    </source>
</evidence>
<dbReference type="EMBL" id="GG666603">
    <property type="protein sequence ID" value="EEN49964.1"/>
    <property type="molecule type" value="Genomic_DNA"/>
</dbReference>
<dbReference type="InterPro" id="IPR054696">
    <property type="entry name" value="GTP-eEF1A_C"/>
</dbReference>
<keyword evidence="4" id="KW-0547">Nucleotide-binding</keyword>
<dbReference type="Pfam" id="PF22594">
    <property type="entry name" value="GTP-eEF1A_C"/>
    <property type="match status" value="1"/>
</dbReference>
<organism>
    <name type="scientific">Branchiostoma floridae</name>
    <name type="common">Florida lancelet</name>
    <name type="synonym">Amphioxus</name>
    <dbReference type="NCBI Taxonomy" id="7739"/>
    <lineage>
        <taxon>Eukaryota</taxon>
        <taxon>Metazoa</taxon>
        <taxon>Chordata</taxon>
        <taxon>Cephalochordata</taxon>
        <taxon>Leptocardii</taxon>
        <taxon>Amphioxiformes</taxon>
        <taxon>Branchiostomatidae</taxon>
        <taxon>Branchiostoma</taxon>
    </lineage>
</organism>
<dbReference type="FunFam" id="3.40.50.300:FF:003152">
    <property type="entry name" value="Elongation factor 1-alpha"/>
    <property type="match status" value="1"/>
</dbReference>
<dbReference type="GO" id="GO:0003746">
    <property type="term" value="F:translation elongation factor activity"/>
    <property type="evidence" value="ECO:0007669"/>
    <property type="project" value="UniProtKB-KW"/>
</dbReference>
<dbReference type="InterPro" id="IPR050100">
    <property type="entry name" value="TRAFAC_GTPase_members"/>
</dbReference>
<dbReference type="SUPFAM" id="SSF50447">
    <property type="entry name" value="Translation proteins"/>
    <property type="match status" value="1"/>
</dbReference>